<evidence type="ECO:0000313" key="3">
    <source>
        <dbReference type="Proteomes" id="UP001324634"/>
    </source>
</evidence>
<evidence type="ECO:0000313" key="2">
    <source>
        <dbReference type="EMBL" id="WPU65684.1"/>
    </source>
</evidence>
<feature type="chain" id="PRO_5043746782" description="DUF4397 domain-containing protein" evidence="1">
    <location>
        <begin position="19"/>
        <end position="224"/>
    </location>
</feature>
<keyword evidence="1" id="KW-0732">Signal</keyword>
<dbReference type="KEGG" id="psti:SOO65_02895"/>
<evidence type="ECO:0008006" key="4">
    <source>
        <dbReference type="Google" id="ProtNLM"/>
    </source>
</evidence>
<sequence length="224" mass="25864">MRIGLFLLFVLLVSCAEAPLRRNPASESPVQLGEVSRSHSSVQLFPSAENDSLTYYFYLQLKDSKGQFVDVSPSEIALKAKNKRPVKFKLERILNGRYYVIVEKSEHAKSVDFVVQNQTLKEKVSLNFRQPDRRYSSISIKTKGEGKITFQLRLADKSNRPVLLPDQPEIVLEGRGEIEDLKHIQEGIWQFTVIYPEDNQIMYFSVRAQGVYLVNLLRYQHIEK</sequence>
<protein>
    <recommendedName>
        <fullName evidence="4">DUF4397 domain-containing protein</fullName>
    </recommendedName>
</protein>
<keyword evidence="3" id="KW-1185">Reference proteome</keyword>
<dbReference type="PROSITE" id="PS51257">
    <property type="entry name" value="PROKAR_LIPOPROTEIN"/>
    <property type="match status" value="1"/>
</dbReference>
<dbReference type="RefSeq" id="WP_321396641.1">
    <property type="nucleotide sequence ID" value="NZ_CP139487.1"/>
</dbReference>
<dbReference type="Proteomes" id="UP001324634">
    <property type="component" value="Chromosome"/>
</dbReference>
<gene>
    <name evidence="2" type="ORF">SOO65_02895</name>
</gene>
<dbReference type="EMBL" id="CP139487">
    <property type="protein sequence ID" value="WPU65684.1"/>
    <property type="molecule type" value="Genomic_DNA"/>
</dbReference>
<accession>A0AAX4HQY0</accession>
<reference evidence="2 3" key="1">
    <citation type="submission" date="2023-11" db="EMBL/GenBank/DDBJ databases">
        <title>Peredibacter starrii A3.12.</title>
        <authorList>
            <person name="Mitchell R.J."/>
        </authorList>
    </citation>
    <scope>NUCLEOTIDE SEQUENCE [LARGE SCALE GENOMIC DNA]</scope>
    <source>
        <strain evidence="2 3">A3.12</strain>
    </source>
</reference>
<feature type="signal peptide" evidence="1">
    <location>
        <begin position="1"/>
        <end position="18"/>
    </location>
</feature>
<evidence type="ECO:0000256" key="1">
    <source>
        <dbReference type="SAM" id="SignalP"/>
    </source>
</evidence>
<name>A0AAX4HQY0_9BACT</name>
<proteinExistence type="predicted"/>
<organism evidence="2 3">
    <name type="scientific">Peredibacter starrii</name>
    <dbReference type="NCBI Taxonomy" id="28202"/>
    <lineage>
        <taxon>Bacteria</taxon>
        <taxon>Pseudomonadati</taxon>
        <taxon>Bdellovibrionota</taxon>
        <taxon>Bacteriovoracia</taxon>
        <taxon>Bacteriovoracales</taxon>
        <taxon>Bacteriovoracaceae</taxon>
        <taxon>Peredibacter</taxon>
    </lineage>
</organism>
<dbReference type="AlphaFoldDB" id="A0AAX4HQY0"/>